<dbReference type="PANTHER" id="PTHR34983">
    <property type="entry name" value="ARABINOGALACTAN ENDO-BETA-1,4-GALACTANASE A"/>
    <property type="match status" value="1"/>
</dbReference>
<dbReference type="InterPro" id="IPR011683">
    <property type="entry name" value="Glyco_hydro_53"/>
</dbReference>
<reference evidence="5 6" key="1">
    <citation type="submission" date="2020-10" db="EMBL/GenBank/DDBJ databases">
        <title>Nocardioides sp. isolated from sludge.</title>
        <authorList>
            <person name="Zhang X."/>
        </authorList>
    </citation>
    <scope>NUCLEOTIDE SEQUENCE [LARGE SCALE GENOMIC DNA]</scope>
    <source>
        <strain evidence="5 6">Y6</strain>
    </source>
</reference>
<evidence type="ECO:0000256" key="4">
    <source>
        <dbReference type="RuleBase" id="RU361192"/>
    </source>
</evidence>
<keyword evidence="3 4" id="KW-0326">Glycosidase</keyword>
<comment type="catalytic activity">
    <reaction evidence="4">
        <text>The enzyme specifically hydrolyzes (1-&gt;4)-beta-D-galactosidic linkages in type I arabinogalactans.</text>
        <dbReference type="EC" id="3.2.1.89"/>
    </reaction>
</comment>
<evidence type="ECO:0000313" key="6">
    <source>
        <dbReference type="Proteomes" id="UP000756387"/>
    </source>
</evidence>
<dbReference type="PANTHER" id="PTHR34983:SF2">
    <property type="entry name" value="ENDO-BETA-1,4-GALACTANASE"/>
    <property type="match status" value="1"/>
</dbReference>
<dbReference type="Pfam" id="PF07745">
    <property type="entry name" value="Glyco_hydro_53"/>
    <property type="match status" value="1"/>
</dbReference>
<evidence type="ECO:0000256" key="1">
    <source>
        <dbReference type="ARBA" id="ARBA00010687"/>
    </source>
</evidence>
<name>A0ABR9RWV9_9ACTN</name>
<comment type="caution">
    <text evidence="5">The sequence shown here is derived from an EMBL/GenBank/DDBJ whole genome shotgun (WGS) entry which is preliminary data.</text>
</comment>
<feature type="non-terminal residue" evidence="5">
    <location>
        <position position="1"/>
    </location>
</feature>
<evidence type="ECO:0000313" key="5">
    <source>
        <dbReference type="EMBL" id="MBE7326068.1"/>
    </source>
</evidence>
<sequence length="133" mass="14800">DPGKQFTPSVWKDLHGSAMEGRVYSYTNETIKRFINEGVRPNMVQVGNEINNGMIWPQGILPEGRKKVDSDEEMESFSVLLRCASAAVRAADPDITIMVHIACGGQNAESVAFFDKIISRDVKFDVIGQSYYP</sequence>
<keyword evidence="6" id="KW-1185">Reference proteome</keyword>
<accession>A0ABR9RWV9</accession>
<proteinExistence type="inferred from homology"/>
<protein>
    <recommendedName>
        <fullName evidence="4">Arabinogalactan endo-beta-1,4-galactanase</fullName>
        <ecNumber evidence="4">3.2.1.89</ecNumber>
    </recommendedName>
</protein>
<dbReference type="InterPro" id="IPR017853">
    <property type="entry name" value="GH"/>
</dbReference>
<evidence type="ECO:0000256" key="2">
    <source>
        <dbReference type="ARBA" id="ARBA00022801"/>
    </source>
</evidence>
<dbReference type="GO" id="GO:0016787">
    <property type="term" value="F:hydrolase activity"/>
    <property type="evidence" value="ECO:0007669"/>
    <property type="project" value="UniProtKB-KW"/>
</dbReference>
<dbReference type="EMBL" id="JADCSA010000116">
    <property type="protein sequence ID" value="MBE7326068.1"/>
    <property type="molecule type" value="Genomic_DNA"/>
</dbReference>
<gene>
    <name evidence="5" type="ORF">IEQ44_15605</name>
</gene>
<dbReference type="EC" id="3.2.1.89" evidence="4"/>
<keyword evidence="2 4" id="KW-0378">Hydrolase</keyword>
<organism evidence="5 6">
    <name type="scientific">Nocardioides malaquae</name>
    <dbReference type="NCBI Taxonomy" id="2773426"/>
    <lineage>
        <taxon>Bacteria</taxon>
        <taxon>Bacillati</taxon>
        <taxon>Actinomycetota</taxon>
        <taxon>Actinomycetes</taxon>
        <taxon>Propionibacteriales</taxon>
        <taxon>Nocardioidaceae</taxon>
        <taxon>Nocardioides</taxon>
    </lineage>
</organism>
<evidence type="ECO:0000256" key="3">
    <source>
        <dbReference type="ARBA" id="ARBA00023295"/>
    </source>
</evidence>
<dbReference type="Gene3D" id="3.20.20.80">
    <property type="entry name" value="Glycosidases"/>
    <property type="match status" value="1"/>
</dbReference>
<dbReference type="Proteomes" id="UP000756387">
    <property type="component" value="Unassembled WGS sequence"/>
</dbReference>
<feature type="non-terminal residue" evidence="5">
    <location>
        <position position="133"/>
    </location>
</feature>
<comment type="similarity">
    <text evidence="1 4">Belongs to the glycosyl hydrolase 53 family.</text>
</comment>
<dbReference type="SUPFAM" id="SSF51445">
    <property type="entry name" value="(Trans)glycosidases"/>
    <property type="match status" value="1"/>
</dbReference>